<dbReference type="SUPFAM" id="SSF51735">
    <property type="entry name" value="NAD(P)-binding Rossmann-fold domains"/>
    <property type="match status" value="1"/>
</dbReference>
<comment type="caution">
    <text evidence="3">The sequence shown here is derived from an EMBL/GenBank/DDBJ whole genome shotgun (WGS) entry which is preliminary data.</text>
</comment>
<dbReference type="OrthoDB" id="7459630at2759"/>
<name>A0A8S1B0A8_ARCPL</name>
<dbReference type="PANTHER" id="PTHR11011:SF116">
    <property type="entry name" value="FATTY ACYL-COA REDUCTASE CG5065-RELATED"/>
    <property type="match status" value="1"/>
</dbReference>
<dbReference type="GO" id="GO:0005777">
    <property type="term" value="C:peroxisome"/>
    <property type="evidence" value="ECO:0007669"/>
    <property type="project" value="TreeGrafter"/>
</dbReference>
<dbReference type="GO" id="GO:0035336">
    <property type="term" value="P:long-chain fatty-acyl-CoA metabolic process"/>
    <property type="evidence" value="ECO:0007669"/>
    <property type="project" value="TreeGrafter"/>
</dbReference>
<keyword evidence="1" id="KW-0560">Oxidoreductase</keyword>
<proteinExistence type="inferred from homology"/>
<dbReference type="PANTHER" id="PTHR11011">
    <property type="entry name" value="MALE STERILITY PROTEIN 2-RELATED"/>
    <property type="match status" value="1"/>
</dbReference>
<dbReference type="GO" id="GO:0080019">
    <property type="term" value="F:alcohol-forming very long-chain fatty acyl-CoA reductase activity"/>
    <property type="evidence" value="ECO:0007669"/>
    <property type="project" value="InterPro"/>
</dbReference>
<dbReference type="Gene3D" id="3.40.50.720">
    <property type="entry name" value="NAD(P)-binding Rossmann-like Domain"/>
    <property type="match status" value="1"/>
</dbReference>
<organism evidence="3 4">
    <name type="scientific">Arctia plantaginis</name>
    <name type="common">Wood tiger moth</name>
    <name type="synonym">Phalaena plantaginis</name>
    <dbReference type="NCBI Taxonomy" id="874455"/>
    <lineage>
        <taxon>Eukaryota</taxon>
        <taxon>Metazoa</taxon>
        <taxon>Ecdysozoa</taxon>
        <taxon>Arthropoda</taxon>
        <taxon>Hexapoda</taxon>
        <taxon>Insecta</taxon>
        <taxon>Pterygota</taxon>
        <taxon>Neoptera</taxon>
        <taxon>Endopterygota</taxon>
        <taxon>Lepidoptera</taxon>
        <taxon>Glossata</taxon>
        <taxon>Ditrysia</taxon>
        <taxon>Noctuoidea</taxon>
        <taxon>Erebidae</taxon>
        <taxon>Arctiinae</taxon>
        <taxon>Arctia</taxon>
    </lineage>
</organism>
<evidence type="ECO:0000313" key="4">
    <source>
        <dbReference type="Proteomes" id="UP000494256"/>
    </source>
</evidence>
<comment type="function">
    <text evidence="1">Catalyzes the reduction of fatty acyl-CoA to fatty alcohols.</text>
</comment>
<dbReference type="GO" id="GO:0102965">
    <property type="term" value="F:alcohol-forming long-chain fatty acyl-CoA reductase activity"/>
    <property type="evidence" value="ECO:0007669"/>
    <property type="project" value="UniProtKB-EC"/>
</dbReference>
<feature type="domain" description="Thioester reductase (TE)" evidence="2">
    <location>
        <begin position="61"/>
        <end position="223"/>
    </location>
</feature>
<sequence>MIVVPSEAVLRTSNSLRNYSDMDRIHKLERDVLGRQKYMNAVIEEGNSPIQQFFSGATIFITGGGGFLGKQFIEKLLRACKIKKIYVLLRPKKGKSIQERLQFMLTDPVYDMVRRTQSDFADILQAIEGDISELNLGLSDKDYVKITDEVDFVVHMAATIRFDGPLRDATLANVRGVRECVFTYVSTAFTHATRDRIGTELKEQFYPCPVPPDQIIELAENESKTVEDIREE</sequence>
<accession>A0A8S1B0A8</accession>
<evidence type="ECO:0000256" key="1">
    <source>
        <dbReference type="RuleBase" id="RU363097"/>
    </source>
</evidence>
<dbReference type="EMBL" id="CADEBD010000370">
    <property type="protein sequence ID" value="CAB3252541.1"/>
    <property type="molecule type" value="Genomic_DNA"/>
</dbReference>
<protein>
    <recommendedName>
        <fullName evidence="1">Fatty acyl-CoA reductase</fullName>
        <ecNumber evidence="1">1.2.1.84</ecNumber>
    </recommendedName>
</protein>
<keyword evidence="1" id="KW-0444">Lipid biosynthesis</keyword>
<dbReference type="InterPro" id="IPR036291">
    <property type="entry name" value="NAD(P)-bd_dom_sf"/>
</dbReference>
<dbReference type="EC" id="1.2.1.84" evidence="1"/>
<evidence type="ECO:0000313" key="3">
    <source>
        <dbReference type="EMBL" id="CAB3252541.1"/>
    </source>
</evidence>
<dbReference type="AlphaFoldDB" id="A0A8S1B0A8"/>
<dbReference type="Proteomes" id="UP000494256">
    <property type="component" value="Unassembled WGS sequence"/>
</dbReference>
<evidence type="ECO:0000259" key="2">
    <source>
        <dbReference type="Pfam" id="PF07993"/>
    </source>
</evidence>
<dbReference type="InterPro" id="IPR013120">
    <property type="entry name" value="FAR_NAD-bd"/>
</dbReference>
<reference evidence="3 4" key="1">
    <citation type="submission" date="2020-04" db="EMBL/GenBank/DDBJ databases">
        <authorList>
            <person name="Wallbank WR R."/>
            <person name="Pardo Diaz C."/>
            <person name="Kozak K."/>
            <person name="Martin S."/>
            <person name="Jiggins C."/>
            <person name="Moest M."/>
            <person name="Warren A I."/>
            <person name="Byers J.R.P. K."/>
            <person name="Montejo-Kovacevich G."/>
            <person name="Yen C E."/>
        </authorList>
    </citation>
    <scope>NUCLEOTIDE SEQUENCE [LARGE SCALE GENOMIC DNA]</scope>
</reference>
<dbReference type="InterPro" id="IPR026055">
    <property type="entry name" value="FAR"/>
</dbReference>
<dbReference type="Pfam" id="PF07993">
    <property type="entry name" value="NAD_binding_4"/>
    <property type="match status" value="1"/>
</dbReference>
<comment type="catalytic activity">
    <reaction evidence="1">
        <text>a long-chain fatty acyl-CoA + 2 NADPH + 2 H(+) = a long-chain primary fatty alcohol + 2 NADP(+) + CoA</text>
        <dbReference type="Rhea" id="RHEA:52716"/>
        <dbReference type="ChEBI" id="CHEBI:15378"/>
        <dbReference type="ChEBI" id="CHEBI:57287"/>
        <dbReference type="ChEBI" id="CHEBI:57783"/>
        <dbReference type="ChEBI" id="CHEBI:58349"/>
        <dbReference type="ChEBI" id="CHEBI:77396"/>
        <dbReference type="ChEBI" id="CHEBI:83139"/>
        <dbReference type="EC" id="1.2.1.84"/>
    </reaction>
</comment>
<gene>
    <name evidence="3" type="ORF">APLA_LOCUS14033</name>
</gene>
<keyword evidence="1" id="KW-0443">Lipid metabolism</keyword>
<comment type="similarity">
    <text evidence="1">Belongs to the fatty acyl-CoA reductase family.</text>
</comment>
<keyword evidence="1" id="KW-0521">NADP</keyword>